<protein>
    <recommendedName>
        <fullName evidence="4">Prepilin-type N-terminal cleavage/methylation domain-containing protein</fullName>
    </recommendedName>
</protein>
<gene>
    <name evidence="2" type="ORF">KS4_09660</name>
</gene>
<keyword evidence="3" id="KW-1185">Reference proteome</keyword>
<name>A0A517YRS4_9BACT</name>
<keyword evidence="1" id="KW-1133">Transmembrane helix</keyword>
<dbReference type="NCBIfam" id="TIGR04294">
    <property type="entry name" value="pre_pil_HX9DG"/>
    <property type="match status" value="1"/>
</dbReference>
<reference evidence="2 3" key="1">
    <citation type="submission" date="2019-02" db="EMBL/GenBank/DDBJ databases">
        <title>Deep-cultivation of Planctomycetes and their phenomic and genomic characterization uncovers novel biology.</title>
        <authorList>
            <person name="Wiegand S."/>
            <person name="Jogler M."/>
            <person name="Boedeker C."/>
            <person name="Pinto D."/>
            <person name="Vollmers J."/>
            <person name="Rivas-Marin E."/>
            <person name="Kohn T."/>
            <person name="Peeters S.H."/>
            <person name="Heuer A."/>
            <person name="Rast P."/>
            <person name="Oberbeckmann S."/>
            <person name="Bunk B."/>
            <person name="Jeske O."/>
            <person name="Meyerdierks A."/>
            <person name="Storesund J.E."/>
            <person name="Kallscheuer N."/>
            <person name="Luecker S."/>
            <person name="Lage O.M."/>
            <person name="Pohl T."/>
            <person name="Merkel B.J."/>
            <person name="Hornburger P."/>
            <person name="Mueller R.-W."/>
            <person name="Bruemmer F."/>
            <person name="Labrenz M."/>
            <person name="Spormann A.M."/>
            <person name="Op den Camp H."/>
            <person name="Overmann J."/>
            <person name="Amann R."/>
            <person name="Jetten M.S.M."/>
            <person name="Mascher T."/>
            <person name="Medema M.H."/>
            <person name="Devos D.P."/>
            <person name="Kaster A.-K."/>
            <person name="Ovreas L."/>
            <person name="Rohde M."/>
            <person name="Galperin M.Y."/>
            <person name="Jogler C."/>
        </authorList>
    </citation>
    <scope>NUCLEOTIDE SEQUENCE [LARGE SCALE GENOMIC DNA]</scope>
    <source>
        <strain evidence="2 3">KS4</strain>
    </source>
</reference>
<dbReference type="EMBL" id="CP036425">
    <property type="protein sequence ID" value="QDU32927.1"/>
    <property type="molecule type" value="Genomic_DNA"/>
</dbReference>
<keyword evidence="1" id="KW-0812">Transmembrane</keyword>
<dbReference type="PANTHER" id="PTHR30093">
    <property type="entry name" value="GENERAL SECRETION PATHWAY PROTEIN G"/>
    <property type="match status" value="1"/>
</dbReference>
<dbReference type="Gene3D" id="3.30.700.10">
    <property type="entry name" value="Glycoprotein, Type 4 Pilin"/>
    <property type="match status" value="1"/>
</dbReference>
<accession>A0A517YRS4</accession>
<organism evidence="2 3">
    <name type="scientific">Poriferisphaera corsica</name>
    <dbReference type="NCBI Taxonomy" id="2528020"/>
    <lineage>
        <taxon>Bacteria</taxon>
        <taxon>Pseudomonadati</taxon>
        <taxon>Planctomycetota</taxon>
        <taxon>Phycisphaerae</taxon>
        <taxon>Phycisphaerales</taxon>
        <taxon>Phycisphaeraceae</taxon>
        <taxon>Poriferisphaera</taxon>
    </lineage>
</organism>
<dbReference type="Pfam" id="PF07963">
    <property type="entry name" value="N_methyl"/>
    <property type="match status" value="1"/>
</dbReference>
<dbReference type="PANTHER" id="PTHR30093:SF2">
    <property type="entry name" value="TYPE II SECRETION SYSTEM PROTEIN H"/>
    <property type="match status" value="1"/>
</dbReference>
<dbReference type="InterPro" id="IPR045584">
    <property type="entry name" value="Pilin-like"/>
</dbReference>
<dbReference type="OrthoDB" id="272433at2"/>
<keyword evidence="1" id="KW-0472">Membrane</keyword>
<feature type="transmembrane region" description="Helical" evidence="1">
    <location>
        <begin position="12"/>
        <end position="35"/>
    </location>
</feature>
<dbReference type="InterPro" id="IPR027558">
    <property type="entry name" value="Pre_pil_HX9DG_C"/>
</dbReference>
<proteinExistence type="predicted"/>
<evidence type="ECO:0008006" key="4">
    <source>
        <dbReference type="Google" id="ProtNLM"/>
    </source>
</evidence>
<dbReference type="Proteomes" id="UP000317369">
    <property type="component" value="Chromosome"/>
</dbReference>
<dbReference type="AlphaFoldDB" id="A0A517YRS4"/>
<sequence>MVLLRNTQRKAFTLIELLVVISIIALLIGILLPALGAARKTAQKIQCGSNQKQLGVAAYVYLNDSDDFLMPSQTQWGMASTTNRKYWAGIMNSSGIIKSGEFFMCPGWTPAREDLLLNINVNDPTDLGYFKTDYGYNWGNLGTMYRSVSSYKTHTVPGPGSWYGAAPDWVPYTHKMVEVKKPTSTIMFADSFNPKWNLTGDEAGIFQIHDSYNNLNTYEVHPRHQNAANVTFADGHVESRSTPWKPDADGVARAVEDSAYAENALGDSYLIRIGTQEAENIWDIN</sequence>
<dbReference type="SUPFAM" id="SSF54523">
    <property type="entry name" value="Pili subunits"/>
    <property type="match status" value="1"/>
</dbReference>
<dbReference type="InterPro" id="IPR012902">
    <property type="entry name" value="N_methyl_site"/>
</dbReference>
<dbReference type="NCBIfam" id="TIGR02532">
    <property type="entry name" value="IV_pilin_GFxxxE"/>
    <property type="match status" value="1"/>
</dbReference>
<evidence type="ECO:0000256" key="1">
    <source>
        <dbReference type="SAM" id="Phobius"/>
    </source>
</evidence>
<dbReference type="KEGG" id="pcor:KS4_09660"/>
<evidence type="ECO:0000313" key="3">
    <source>
        <dbReference type="Proteomes" id="UP000317369"/>
    </source>
</evidence>
<dbReference type="RefSeq" id="WP_145075234.1">
    <property type="nucleotide sequence ID" value="NZ_CP036425.1"/>
</dbReference>
<evidence type="ECO:0000313" key="2">
    <source>
        <dbReference type="EMBL" id="QDU32927.1"/>
    </source>
</evidence>